<dbReference type="Ensembl" id="ENSCVAT00000031361.1">
    <property type="protein sequence ID" value="ENSCVAP00000029769.1"/>
    <property type="gene ID" value="ENSCVAG00000017800.1"/>
</dbReference>
<proteinExistence type="predicted"/>
<accession>A0A3Q2EDI7</accession>
<keyword evidence="3" id="KW-0732">Signal</keyword>
<evidence type="ECO:0000256" key="5">
    <source>
        <dbReference type="ARBA" id="ARBA00023136"/>
    </source>
</evidence>
<reference evidence="9" key="2">
    <citation type="submission" date="2025-09" db="UniProtKB">
        <authorList>
            <consortium name="Ensembl"/>
        </authorList>
    </citation>
    <scope>IDENTIFICATION</scope>
</reference>
<evidence type="ECO:0000256" key="6">
    <source>
        <dbReference type="ARBA" id="ARBA00023157"/>
    </source>
</evidence>
<keyword evidence="4" id="KW-0391">Immunity</keyword>
<evidence type="ECO:0000256" key="4">
    <source>
        <dbReference type="ARBA" id="ARBA00022859"/>
    </source>
</evidence>
<dbReference type="PANTHER" id="PTHR19433">
    <property type="entry name" value="T-CELL RECEPTOR ALPHA CHAIN V REGION-RELATED"/>
    <property type="match status" value="1"/>
</dbReference>
<evidence type="ECO:0000313" key="9">
    <source>
        <dbReference type="Ensembl" id="ENSCVAP00000029769.1"/>
    </source>
</evidence>
<keyword evidence="10" id="KW-1185">Reference proteome</keyword>
<name>A0A3Q2EDI7_CYPVA</name>
<evidence type="ECO:0000256" key="1">
    <source>
        <dbReference type="ARBA" id="ARBA00004236"/>
    </source>
</evidence>
<organism evidence="9 10">
    <name type="scientific">Cyprinodon variegatus</name>
    <name type="common">Sheepshead minnow</name>
    <dbReference type="NCBI Taxonomy" id="28743"/>
    <lineage>
        <taxon>Eukaryota</taxon>
        <taxon>Metazoa</taxon>
        <taxon>Chordata</taxon>
        <taxon>Craniata</taxon>
        <taxon>Vertebrata</taxon>
        <taxon>Euteleostomi</taxon>
        <taxon>Actinopterygii</taxon>
        <taxon>Neopterygii</taxon>
        <taxon>Teleostei</taxon>
        <taxon>Neoteleostei</taxon>
        <taxon>Acanthomorphata</taxon>
        <taxon>Ovalentaria</taxon>
        <taxon>Atherinomorphae</taxon>
        <taxon>Cyprinodontiformes</taxon>
        <taxon>Cyprinodontidae</taxon>
        <taxon>Cyprinodon</taxon>
    </lineage>
</organism>
<keyword evidence="5" id="KW-0472">Membrane</keyword>
<dbReference type="STRING" id="28743.ENSCVAP00000029769"/>
<keyword evidence="6" id="KW-1015">Disulfide bond</keyword>
<dbReference type="CDD" id="cd00099">
    <property type="entry name" value="IgV"/>
    <property type="match status" value="1"/>
</dbReference>
<dbReference type="GO" id="GO:0002376">
    <property type="term" value="P:immune system process"/>
    <property type="evidence" value="ECO:0007669"/>
    <property type="project" value="UniProtKB-KW"/>
</dbReference>
<keyword evidence="7" id="KW-0325">Glycoprotein</keyword>
<evidence type="ECO:0000256" key="2">
    <source>
        <dbReference type="ARBA" id="ARBA00022475"/>
    </source>
</evidence>
<dbReference type="PANTHER" id="PTHR19433:SF111">
    <property type="entry name" value="T CELL RECEPTOR ALPHA VARIABLE 4"/>
    <property type="match status" value="1"/>
</dbReference>
<evidence type="ECO:0000256" key="3">
    <source>
        <dbReference type="ARBA" id="ARBA00022729"/>
    </source>
</evidence>
<comment type="subcellular location">
    <subcellularLocation>
        <location evidence="1">Cell membrane</location>
    </subcellularLocation>
</comment>
<dbReference type="AlphaFoldDB" id="A0A3Q2EDI7"/>
<dbReference type="InterPro" id="IPR007110">
    <property type="entry name" value="Ig-like_dom"/>
</dbReference>
<reference evidence="9" key="1">
    <citation type="submission" date="2025-08" db="UniProtKB">
        <authorList>
            <consortium name="Ensembl"/>
        </authorList>
    </citation>
    <scope>IDENTIFICATION</scope>
</reference>
<dbReference type="InterPro" id="IPR013106">
    <property type="entry name" value="Ig_V-set"/>
</dbReference>
<dbReference type="SMART" id="SM00409">
    <property type="entry name" value="IG"/>
    <property type="match status" value="1"/>
</dbReference>
<dbReference type="SUPFAM" id="SSF48726">
    <property type="entry name" value="Immunoglobulin"/>
    <property type="match status" value="2"/>
</dbReference>
<evidence type="ECO:0000313" key="10">
    <source>
        <dbReference type="Proteomes" id="UP000265020"/>
    </source>
</evidence>
<evidence type="ECO:0000259" key="8">
    <source>
        <dbReference type="PROSITE" id="PS50835"/>
    </source>
</evidence>
<evidence type="ECO:0000256" key="7">
    <source>
        <dbReference type="ARBA" id="ARBA00023180"/>
    </source>
</evidence>
<dbReference type="PROSITE" id="PS50835">
    <property type="entry name" value="IG_LIKE"/>
    <property type="match status" value="2"/>
</dbReference>
<dbReference type="Pfam" id="PF07686">
    <property type="entry name" value="V-set"/>
    <property type="match status" value="1"/>
</dbReference>
<sequence>MFSIIFADSLVPVVTVQLGESVTLPCAFTEKFQSTTWLHWYKQSAGDNLKLIVMQQKSIKPNYGPDVSASKIEATNDEKFSNITIQKTVIQDEGMYHCAHMDWTKSTWTGTYLSIKDFSRTSRYNVLQNPTTDAARSANSETLQCSLLSGSEDKMCSGELNVFWFRAGSEKSYPDIIHSNENGLHNCEKTSTLNTQRKCSYNLSKNFSSTDTQTVYCAVATCGEILFGKGTLTKAGIVIIIPCSERISENELDLNYAALHFSGIKKQKEKKKRELKTEESVYSQVLHEHAK</sequence>
<keyword evidence="2" id="KW-1003">Cell membrane</keyword>
<dbReference type="GO" id="GO:0005886">
    <property type="term" value="C:plasma membrane"/>
    <property type="evidence" value="ECO:0007669"/>
    <property type="project" value="UniProtKB-SubCell"/>
</dbReference>
<dbReference type="GeneTree" id="ENSGT01030000234530"/>
<dbReference type="InterPro" id="IPR003599">
    <property type="entry name" value="Ig_sub"/>
</dbReference>
<dbReference type="Proteomes" id="UP000265020">
    <property type="component" value="Unassembled WGS sequence"/>
</dbReference>
<dbReference type="InterPro" id="IPR052051">
    <property type="entry name" value="TCR_complex_component"/>
</dbReference>
<dbReference type="Gene3D" id="2.60.40.10">
    <property type="entry name" value="Immunoglobulins"/>
    <property type="match status" value="2"/>
</dbReference>
<dbReference type="InterPro" id="IPR013783">
    <property type="entry name" value="Ig-like_fold"/>
</dbReference>
<protein>
    <recommendedName>
        <fullName evidence="8">Ig-like domain-containing protein</fullName>
    </recommendedName>
</protein>
<feature type="domain" description="Ig-like" evidence="8">
    <location>
        <begin position="8"/>
        <end position="98"/>
    </location>
</feature>
<dbReference type="InterPro" id="IPR036179">
    <property type="entry name" value="Ig-like_dom_sf"/>
</dbReference>
<feature type="domain" description="Ig-like" evidence="8">
    <location>
        <begin position="130"/>
        <end position="233"/>
    </location>
</feature>
<dbReference type="GO" id="GO:0009617">
    <property type="term" value="P:response to bacterium"/>
    <property type="evidence" value="ECO:0007669"/>
    <property type="project" value="TreeGrafter"/>
</dbReference>
<dbReference type="OMA" id="TQKKCSY"/>